<dbReference type="OrthoDB" id="1476984at2759"/>
<evidence type="ECO:0000313" key="3">
    <source>
        <dbReference type="Proteomes" id="UP000799537"/>
    </source>
</evidence>
<dbReference type="InterPro" id="IPR005493">
    <property type="entry name" value="RraA/RraA-like"/>
</dbReference>
<evidence type="ECO:0000256" key="1">
    <source>
        <dbReference type="PIRSR" id="PIRSR605493-1"/>
    </source>
</evidence>
<proteinExistence type="predicted"/>
<keyword evidence="1" id="KW-0460">Magnesium</keyword>
<dbReference type="CDD" id="cd16841">
    <property type="entry name" value="RraA_family"/>
    <property type="match status" value="1"/>
</dbReference>
<gene>
    <name evidence="2" type="ORF">M409DRAFT_23082</name>
</gene>
<protein>
    <submittedName>
        <fullName evidence="2">Uncharacterized protein</fullName>
    </submittedName>
</protein>
<dbReference type="SUPFAM" id="SSF89562">
    <property type="entry name" value="RraA-like"/>
    <property type="match status" value="1"/>
</dbReference>
<dbReference type="PANTHER" id="PTHR33254:SF28">
    <property type="entry name" value="4-HYDROXY-4-METHYL-2-OXOGLUTARATE ALDOLASE"/>
    <property type="match status" value="1"/>
</dbReference>
<keyword evidence="1" id="KW-0479">Metal-binding</keyword>
<feature type="binding site" evidence="1">
    <location>
        <position position="122"/>
    </location>
    <ligand>
        <name>substrate</name>
    </ligand>
</feature>
<evidence type="ECO:0000313" key="2">
    <source>
        <dbReference type="EMBL" id="KAF2166440.1"/>
    </source>
</evidence>
<dbReference type="Pfam" id="PF03737">
    <property type="entry name" value="RraA-like"/>
    <property type="match status" value="1"/>
</dbReference>
<dbReference type="GO" id="GO:0008948">
    <property type="term" value="F:oxaloacetate decarboxylase activity"/>
    <property type="evidence" value="ECO:0007669"/>
    <property type="project" value="TreeGrafter"/>
</dbReference>
<dbReference type="GO" id="GO:0046872">
    <property type="term" value="F:metal ion binding"/>
    <property type="evidence" value="ECO:0007669"/>
    <property type="project" value="UniProtKB-KW"/>
</dbReference>
<accession>A0A6A6CJW5</accession>
<comment type="cofactor">
    <cofactor evidence="1">
        <name>Mg(2+)</name>
        <dbReference type="ChEBI" id="CHEBI:18420"/>
    </cofactor>
</comment>
<dbReference type="EMBL" id="ML993596">
    <property type="protein sequence ID" value="KAF2166440.1"/>
    <property type="molecule type" value="Genomic_DNA"/>
</dbReference>
<feature type="binding site" evidence="1">
    <location>
        <begin position="100"/>
        <end position="103"/>
    </location>
    <ligand>
        <name>substrate</name>
    </ligand>
</feature>
<organism evidence="2 3">
    <name type="scientific">Zasmidium cellare ATCC 36951</name>
    <dbReference type="NCBI Taxonomy" id="1080233"/>
    <lineage>
        <taxon>Eukaryota</taxon>
        <taxon>Fungi</taxon>
        <taxon>Dikarya</taxon>
        <taxon>Ascomycota</taxon>
        <taxon>Pezizomycotina</taxon>
        <taxon>Dothideomycetes</taxon>
        <taxon>Dothideomycetidae</taxon>
        <taxon>Mycosphaerellales</taxon>
        <taxon>Mycosphaerellaceae</taxon>
        <taxon>Zasmidium</taxon>
    </lineage>
</organism>
<dbReference type="GO" id="GO:0047443">
    <property type="term" value="F:4-hydroxy-4-methyl-2-oxoglutarate aldolase activity"/>
    <property type="evidence" value="ECO:0007669"/>
    <property type="project" value="TreeGrafter"/>
</dbReference>
<reference evidence="2" key="1">
    <citation type="journal article" date="2020" name="Stud. Mycol.">
        <title>101 Dothideomycetes genomes: a test case for predicting lifestyles and emergence of pathogens.</title>
        <authorList>
            <person name="Haridas S."/>
            <person name="Albert R."/>
            <person name="Binder M."/>
            <person name="Bloem J."/>
            <person name="Labutti K."/>
            <person name="Salamov A."/>
            <person name="Andreopoulos B."/>
            <person name="Baker S."/>
            <person name="Barry K."/>
            <person name="Bills G."/>
            <person name="Bluhm B."/>
            <person name="Cannon C."/>
            <person name="Castanera R."/>
            <person name="Culley D."/>
            <person name="Daum C."/>
            <person name="Ezra D."/>
            <person name="Gonzalez J."/>
            <person name="Henrissat B."/>
            <person name="Kuo A."/>
            <person name="Liang C."/>
            <person name="Lipzen A."/>
            <person name="Lutzoni F."/>
            <person name="Magnuson J."/>
            <person name="Mondo S."/>
            <person name="Nolan M."/>
            <person name="Ohm R."/>
            <person name="Pangilinan J."/>
            <person name="Park H.-J."/>
            <person name="Ramirez L."/>
            <person name="Alfaro M."/>
            <person name="Sun H."/>
            <person name="Tritt A."/>
            <person name="Yoshinaga Y."/>
            <person name="Zwiers L.-H."/>
            <person name="Turgeon B."/>
            <person name="Goodwin S."/>
            <person name="Spatafora J."/>
            <person name="Crous P."/>
            <person name="Grigoriev I."/>
        </authorList>
    </citation>
    <scope>NUCLEOTIDE SEQUENCE</scope>
    <source>
        <strain evidence="2">ATCC 36951</strain>
    </source>
</reference>
<feature type="binding site" evidence="1">
    <location>
        <position position="123"/>
    </location>
    <ligand>
        <name>substrate</name>
    </ligand>
</feature>
<sequence length="226" mass="24278">MADEDSSIIADLRKWTACDVADGLSKLGETHGGFLEGLTMFSPEFQSGSTKIVGKAFTVKMVLKSETDAPKLQGNYIDKVPKGSVVFMSQPTPHVNACYGGLMSMRAQYLGAEGTVVDGRVRDLQEHRDLKFPVFSRAIGTTAATAVSRPSEINVPVKLQSSVQDATIRPGDFIIADLDGVVCVPRELARKALDAIPPKAEADAKTAEAIKKGMSVEEAFKTFRGK</sequence>
<dbReference type="RefSeq" id="XP_033667329.1">
    <property type="nucleotide sequence ID" value="XM_033806624.1"/>
</dbReference>
<dbReference type="Proteomes" id="UP000799537">
    <property type="component" value="Unassembled WGS sequence"/>
</dbReference>
<dbReference type="Gene3D" id="3.50.30.40">
    <property type="entry name" value="Ribonuclease E inhibitor RraA/RraA-like"/>
    <property type="match status" value="1"/>
</dbReference>
<dbReference type="AlphaFoldDB" id="A0A6A6CJW5"/>
<keyword evidence="3" id="KW-1185">Reference proteome</keyword>
<dbReference type="PANTHER" id="PTHR33254">
    <property type="entry name" value="4-HYDROXY-4-METHYL-2-OXOGLUTARATE ALDOLASE 3-RELATED"/>
    <property type="match status" value="1"/>
</dbReference>
<name>A0A6A6CJW5_ZASCE</name>
<dbReference type="InterPro" id="IPR036704">
    <property type="entry name" value="RraA/RraA-like_sf"/>
</dbReference>
<dbReference type="GeneID" id="54559896"/>